<evidence type="ECO:0000256" key="4">
    <source>
        <dbReference type="ARBA" id="ARBA00022679"/>
    </source>
</evidence>
<sequence length="183" mass="20508">MNHLVAIVGPTGVGKSKLALRLAQAFDGEIVSADSRQVYRYMDIGTAKPSREELALVSHHLIDIVSPDEDFGLAQYQQLAYRAIEDIQQRKKLALLVGGSGLYVWSVLEGWGIPQVAPDPEFRHSLEEKVARMGKDELYQELARVDPVAAQRIDPRNVRRTIRALEVHRGAEVPFSQLQRKEA</sequence>
<keyword evidence="7" id="KW-0067">ATP-binding</keyword>
<evidence type="ECO:0000256" key="1">
    <source>
        <dbReference type="ARBA" id="ARBA00001946"/>
    </source>
</evidence>
<comment type="caution">
    <text evidence="10">The sequence shown here is derived from an EMBL/GenBank/DDBJ whole genome shotgun (WGS) entry which is preliminary data.</text>
</comment>
<dbReference type="EC" id="2.5.1.75" evidence="3"/>
<comment type="catalytic activity">
    <reaction evidence="9">
        <text>adenosine(37) in tRNA + dimethylallyl diphosphate = N(6)-dimethylallyladenosine(37) in tRNA + diphosphate</text>
        <dbReference type="Rhea" id="RHEA:26482"/>
        <dbReference type="Rhea" id="RHEA-COMP:10162"/>
        <dbReference type="Rhea" id="RHEA-COMP:10375"/>
        <dbReference type="ChEBI" id="CHEBI:33019"/>
        <dbReference type="ChEBI" id="CHEBI:57623"/>
        <dbReference type="ChEBI" id="CHEBI:74411"/>
        <dbReference type="ChEBI" id="CHEBI:74415"/>
        <dbReference type="EC" id="2.5.1.75"/>
    </reaction>
</comment>
<evidence type="ECO:0000256" key="9">
    <source>
        <dbReference type="ARBA" id="ARBA00049563"/>
    </source>
</evidence>
<comment type="similarity">
    <text evidence="2">Belongs to the IPP transferase family.</text>
</comment>
<evidence type="ECO:0000256" key="7">
    <source>
        <dbReference type="ARBA" id="ARBA00022840"/>
    </source>
</evidence>
<evidence type="ECO:0000256" key="2">
    <source>
        <dbReference type="ARBA" id="ARBA00005842"/>
    </source>
</evidence>
<dbReference type="NCBIfam" id="TIGR00174">
    <property type="entry name" value="miaA"/>
    <property type="match status" value="1"/>
</dbReference>
<dbReference type="Pfam" id="PF01715">
    <property type="entry name" value="IPPT"/>
    <property type="match status" value="1"/>
</dbReference>
<accession>X1NUV3</accession>
<dbReference type="PANTHER" id="PTHR11088:SF60">
    <property type="entry name" value="TRNA DIMETHYLALLYLTRANSFERASE"/>
    <property type="match status" value="1"/>
</dbReference>
<keyword evidence="4" id="KW-0808">Transferase</keyword>
<dbReference type="SUPFAM" id="SSF52540">
    <property type="entry name" value="P-loop containing nucleoside triphosphate hydrolases"/>
    <property type="match status" value="1"/>
</dbReference>
<dbReference type="AlphaFoldDB" id="X1NUV3"/>
<protein>
    <recommendedName>
        <fullName evidence="3">tRNA dimethylallyltransferase</fullName>
        <ecNumber evidence="3">2.5.1.75</ecNumber>
    </recommendedName>
</protein>
<dbReference type="GO" id="GO:0005524">
    <property type="term" value="F:ATP binding"/>
    <property type="evidence" value="ECO:0007669"/>
    <property type="project" value="UniProtKB-KW"/>
</dbReference>
<organism evidence="10">
    <name type="scientific">marine sediment metagenome</name>
    <dbReference type="NCBI Taxonomy" id="412755"/>
    <lineage>
        <taxon>unclassified sequences</taxon>
        <taxon>metagenomes</taxon>
        <taxon>ecological metagenomes</taxon>
    </lineage>
</organism>
<evidence type="ECO:0000256" key="6">
    <source>
        <dbReference type="ARBA" id="ARBA00022741"/>
    </source>
</evidence>
<proteinExistence type="inferred from homology"/>
<name>X1NUV3_9ZZZZ</name>
<evidence type="ECO:0000256" key="8">
    <source>
        <dbReference type="ARBA" id="ARBA00022842"/>
    </source>
</evidence>
<dbReference type="GO" id="GO:0052381">
    <property type="term" value="F:tRNA dimethylallyltransferase activity"/>
    <property type="evidence" value="ECO:0007669"/>
    <property type="project" value="UniProtKB-EC"/>
</dbReference>
<dbReference type="PANTHER" id="PTHR11088">
    <property type="entry name" value="TRNA DIMETHYLALLYLTRANSFERASE"/>
    <property type="match status" value="1"/>
</dbReference>
<keyword evidence="5" id="KW-0819">tRNA processing</keyword>
<dbReference type="InterPro" id="IPR027417">
    <property type="entry name" value="P-loop_NTPase"/>
</dbReference>
<dbReference type="Gene3D" id="3.40.50.300">
    <property type="entry name" value="P-loop containing nucleotide triphosphate hydrolases"/>
    <property type="match status" value="1"/>
</dbReference>
<keyword evidence="6" id="KW-0547">Nucleotide-binding</keyword>
<evidence type="ECO:0000256" key="3">
    <source>
        <dbReference type="ARBA" id="ARBA00012665"/>
    </source>
</evidence>
<evidence type="ECO:0000313" key="10">
    <source>
        <dbReference type="EMBL" id="GAI47837.1"/>
    </source>
</evidence>
<reference evidence="10" key="1">
    <citation type="journal article" date="2014" name="Front. Microbiol.">
        <title>High frequency of phylogenetically diverse reductive dehalogenase-homologous genes in deep subseafloor sedimentary metagenomes.</title>
        <authorList>
            <person name="Kawai M."/>
            <person name="Futagami T."/>
            <person name="Toyoda A."/>
            <person name="Takaki Y."/>
            <person name="Nishi S."/>
            <person name="Hori S."/>
            <person name="Arai W."/>
            <person name="Tsubouchi T."/>
            <person name="Morono Y."/>
            <person name="Uchiyama I."/>
            <person name="Ito T."/>
            <person name="Fujiyama A."/>
            <person name="Inagaki F."/>
            <person name="Takami H."/>
        </authorList>
    </citation>
    <scope>NUCLEOTIDE SEQUENCE</scope>
    <source>
        <strain evidence="10">Expedition CK06-06</strain>
    </source>
</reference>
<dbReference type="InterPro" id="IPR018022">
    <property type="entry name" value="IPT"/>
</dbReference>
<keyword evidence="8" id="KW-0460">Magnesium</keyword>
<gene>
    <name evidence="10" type="ORF">S06H3_55791</name>
</gene>
<dbReference type="GO" id="GO:0006400">
    <property type="term" value="P:tRNA modification"/>
    <property type="evidence" value="ECO:0007669"/>
    <property type="project" value="TreeGrafter"/>
</dbReference>
<dbReference type="EMBL" id="BARV01035804">
    <property type="protein sequence ID" value="GAI47837.1"/>
    <property type="molecule type" value="Genomic_DNA"/>
</dbReference>
<dbReference type="InterPro" id="IPR039657">
    <property type="entry name" value="Dimethylallyltransferase"/>
</dbReference>
<evidence type="ECO:0000256" key="5">
    <source>
        <dbReference type="ARBA" id="ARBA00022694"/>
    </source>
</evidence>
<comment type="cofactor">
    <cofactor evidence="1">
        <name>Mg(2+)</name>
        <dbReference type="ChEBI" id="CHEBI:18420"/>
    </cofactor>
</comment>
<feature type="non-terminal residue" evidence="10">
    <location>
        <position position="183"/>
    </location>
</feature>
<dbReference type="Gene3D" id="1.10.20.140">
    <property type="match status" value="1"/>
</dbReference>